<accession>A0A8J3J0B3</accession>
<comment type="caution">
    <text evidence="1">The sequence shown here is derived from an EMBL/GenBank/DDBJ whole genome shotgun (WGS) entry which is preliminary data.</text>
</comment>
<name>A0A8J3J0B3_9ACTN</name>
<dbReference type="Proteomes" id="UP000612808">
    <property type="component" value="Unassembled WGS sequence"/>
</dbReference>
<dbReference type="AlphaFoldDB" id="A0A8J3J0B3"/>
<keyword evidence="2" id="KW-1185">Reference proteome</keyword>
<gene>
    <name evidence="1" type="ORF">Aru02nite_05740</name>
</gene>
<proteinExistence type="predicted"/>
<protein>
    <submittedName>
        <fullName evidence="1">Uncharacterized protein</fullName>
    </submittedName>
</protein>
<dbReference type="EMBL" id="BOMB01000003">
    <property type="protein sequence ID" value="GID09685.1"/>
    <property type="molecule type" value="Genomic_DNA"/>
</dbReference>
<evidence type="ECO:0000313" key="2">
    <source>
        <dbReference type="Proteomes" id="UP000612808"/>
    </source>
</evidence>
<organism evidence="1 2">
    <name type="scientific">Actinocatenispora rupis</name>
    <dbReference type="NCBI Taxonomy" id="519421"/>
    <lineage>
        <taxon>Bacteria</taxon>
        <taxon>Bacillati</taxon>
        <taxon>Actinomycetota</taxon>
        <taxon>Actinomycetes</taxon>
        <taxon>Micromonosporales</taxon>
        <taxon>Micromonosporaceae</taxon>
        <taxon>Actinocatenispora</taxon>
    </lineage>
</organism>
<dbReference type="RefSeq" id="WP_203654653.1">
    <property type="nucleotide sequence ID" value="NZ_BAAAZM010000037.1"/>
</dbReference>
<sequence length="67" mass="7384">MAWSWRYQDADGAAATGPGEVFGSQADAESWLGQCWRELSDQGVATVSLVEDDRVEYAMSLRPETTQ</sequence>
<reference evidence="1" key="1">
    <citation type="submission" date="2021-01" db="EMBL/GenBank/DDBJ databases">
        <title>Whole genome shotgun sequence of Actinocatenispora rupis NBRC 107355.</title>
        <authorList>
            <person name="Komaki H."/>
            <person name="Tamura T."/>
        </authorList>
    </citation>
    <scope>NUCLEOTIDE SEQUENCE</scope>
    <source>
        <strain evidence="1">NBRC 107355</strain>
    </source>
</reference>
<evidence type="ECO:0000313" key="1">
    <source>
        <dbReference type="EMBL" id="GID09685.1"/>
    </source>
</evidence>